<sequence length="433" mass="47196">MFASCTSRNAPGGTSKRDVEIDRRIDGLLSAMDGAGKVEFASLEALSLINRAIFQAPRPSYTSRAHPWSPAQFAYVRSGAGYDFPCVWIASKRARAQKVVIHMHANACDVGHIYELCARDAECWRANVLLVEYPGYGASSGVAYERSVDRHVAAAYVYVTEECGVDPKDIVLLGRSLGTGPATKLASAIETVDGKTLSAVVLHSPFTSVREAGLALLGDIAHVMSDRWDNRAHVVKYKTRTLIVHALEDEVVPFEHATILHEMRQTAKLPSVLHSTHGTHNYFSYYRDYLQPINSFLDASAKVGIAPRMLPPLPDPIPRTRFSSAQVKSIMSMIAEQTPAPDAQEQSLGMRFYGMVDAMGETLPSADSTSPKKSGFTRFGGVSEFEQRDNDDKRSISPTSTIEGDNESSASGDSCDDEIMIHTPGGAKPRLIS</sequence>
<reference evidence="2" key="1">
    <citation type="submission" date="2021-01" db="EMBL/GenBank/DDBJ databases">
        <authorList>
            <person name="Corre E."/>
            <person name="Pelletier E."/>
            <person name="Niang G."/>
            <person name="Scheremetjew M."/>
            <person name="Finn R."/>
            <person name="Kale V."/>
            <person name="Holt S."/>
            <person name="Cochrane G."/>
            <person name="Meng A."/>
            <person name="Brown T."/>
            <person name="Cohen L."/>
        </authorList>
    </citation>
    <scope>NUCLEOTIDE SEQUENCE</scope>
    <source>
        <strain evidence="2">Clade-D-RCC2572</strain>
    </source>
</reference>
<dbReference type="InterPro" id="IPR029058">
    <property type="entry name" value="AB_hydrolase_fold"/>
</dbReference>
<evidence type="ECO:0008006" key="3">
    <source>
        <dbReference type="Google" id="ProtNLM"/>
    </source>
</evidence>
<dbReference type="EMBL" id="HBEW01005913">
    <property type="protein sequence ID" value="CAD8584584.1"/>
    <property type="molecule type" value="Transcribed_RNA"/>
</dbReference>
<feature type="region of interest" description="Disordered" evidence="1">
    <location>
        <begin position="363"/>
        <end position="433"/>
    </location>
</feature>
<feature type="compositionally biased region" description="Polar residues" evidence="1">
    <location>
        <begin position="396"/>
        <end position="412"/>
    </location>
</feature>
<feature type="compositionally biased region" description="Basic and acidic residues" evidence="1">
    <location>
        <begin position="385"/>
        <end position="395"/>
    </location>
</feature>
<dbReference type="PANTHER" id="PTHR12277:SF81">
    <property type="entry name" value="PROTEIN ABHD13"/>
    <property type="match status" value="1"/>
</dbReference>
<name>A0A6U0EFD0_9CHLO</name>
<accession>A0A6U0EFD0</accession>
<proteinExistence type="predicted"/>
<dbReference type="SUPFAM" id="SSF53474">
    <property type="entry name" value="alpha/beta-Hydrolases"/>
    <property type="match status" value="1"/>
</dbReference>
<organism evidence="2">
    <name type="scientific">Ostreococcus mediterraneus</name>
    <dbReference type="NCBI Taxonomy" id="1486918"/>
    <lineage>
        <taxon>Eukaryota</taxon>
        <taxon>Viridiplantae</taxon>
        <taxon>Chlorophyta</taxon>
        <taxon>Mamiellophyceae</taxon>
        <taxon>Mamiellales</taxon>
        <taxon>Bathycoccaceae</taxon>
        <taxon>Ostreococcus</taxon>
    </lineage>
</organism>
<dbReference type="AlphaFoldDB" id="A0A6U0EFD0"/>
<evidence type="ECO:0000256" key="1">
    <source>
        <dbReference type="SAM" id="MobiDB-lite"/>
    </source>
</evidence>
<evidence type="ECO:0000313" key="2">
    <source>
        <dbReference type="EMBL" id="CAD8584584.1"/>
    </source>
</evidence>
<protein>
    <recommendedName>
        <fullName evidence="3">Serine aminopeptidase S33 domain-containing protein</fullName>
    </recommendedName>
</protein>
<dbReference type="Gene3D" id="3.40.50.1820">
    <property type="entry name" value="alpha/beta hydrolase"/>
    <property type="match status" value="1"/>
</dbReference>
<dbReference type="PANTHER" id="PTHR12277">
    <property type="entry name" value="ALPHA/BETA HYDROLASE DOMAIN-CONTAINING PROTEIN"/>
    <property type="match status" value="1"/>
</dbReference>
<gene>
    <name evidence="2" type="ORF">OMED0929_LOCUS4991</name>
</gene>